<sequence>MIFGRRELKALNPHKVAVISPGSFVIPSGRSSSVERVIEKVVPLAAGNLDIRVYGRTGEDGPVKAMLGTVPCSRVPGGSAYLPSILRHLRAWRPDSVDVHNRPILASRLKQRMPQAKVYLSLHSTTFVQDKHFPRTWGGAALNQLDGIIVNSHFLQRELKNLFPGLTAKLEVNHLGVSLEDFVPRWTPVGEALRRARLQAYGWSSRKIILYIGRLIPEKGVHHLLQAIPKLRVHEPEVLLLIVGGAFYGSLRETAYVRDLKKMAGTYPGQVEFLPFTPYPQVADWYNLADVVAVPSGEEEAFGLVNVEAMAAGVPVVATRAGGIPEIVEDGLSGLLVNPDRLGDELPASLLKLLGSEHLRREMGLCGLDIVRSRFRWQHTAARWVRLMSPEYSEDRWEDRQVYL</sequence>
<dbReference type="InterPro" id="IPR050194">
    <property type="entry name" value="Glycosyltransferase_grp1"/>
</dbReference>
<keyword evidence="3" id="KW-0808">Transferase</keyword>
<dbReference type="EMBL" id="CP014167">
    <property type="protein sequence ID" value="ANS77253.1"/>
    <property type="molecule type" value="Genomic_DNA"/>
</dbReference>
<dbReference type="Pfam" id="PF00534">
    <property type="entry name" value="Glycos_transf_1"/>
    <property type="match status" value="1"/>
</dbReference>
<reference evidence="3 4" key="1">
    <citation type="submission" date="2016-01" db="EMBL/GenBank/DDBJ databases">
        <title>Complete Genome Sequence of Paenibacillus yonginensis DCY84, a novel Plant Growth-Promoting Bacteria with Elicitation of Induced Systemic Resistance.</title>
        <authorList>
            <person name="Kim Y.J."/>
            <person name="Yang D.C."/>
            <person name="Sukweenadhi J."/>
        </authorList>
    </citation>
    <scope>NUCLEOTIDE SEQUENCE [LARGE SCALE GENOMIC DNA]</scope>
    <source>
        <strain evidence="3 4">DCY84</strain>
    </source>
</reference>
<dbReference type="KEGG" id="pyg:AWM70_14140"/>
<dbReference type="InterPro" id="IPR028098">
    <property type="entry name" value="Glyco_trans_4-like_N"/>
</dbReference>
<dbReference type="Proteomes" id="UP000092573">
    <property type="component" value="Chromosome"/>
</dbReference>
<dbReference type="Pfam" id="PF13439">
    <property type="entry name" value="Glyco_transf_4"/>
    <property type="match status" value="1"/>
</dbReference>
<name>A0A1B1N739_9BACL</name>
<evidence type="ECO:0000313" key="3">
    <source>
        <dbReference type="EMBL" id="ANS77253.1"/>
    </source>
</evidence>
<dbReference type="PANTHER" id="PTHR45947">
    <property type="entry name" value="SULFOQUINOVOSYL TRANSFERASE SQD2"/>
    <property type="match status" value="1"/>
</dbReference>
<organism evidence="3 4">
    <name type="scientific">Paenibacillus yonginensis</name>
    <dbReference type="NCBI Taxonomy" id="1462996"/>
    <lineage>
        <taxon>Bacteria</taxon>
        <taxon>Bacillati</taxon>
        <taxon>Bacillota</taxon>
        <taxon>Bacilli</taxon>
        <taxon>Bacillales</taxon>
        <taxon>Paenibacillaceae</taxon>
        <taxon>Paenibacillus</taxon>
    </lineage>
</organism>
<dbReference type="CDD" id="cd03801">
    <property type="entry name" value="GT4_PimA-like"/>
    <property type="match status" value="1"/>
</dbReference>
<feature type="domain" description="Glycosyltransferase subfamily 4-like N-terminal" evidence="2">
    <location>
        <begin position="73"/>
        <end position="180"/>
    </location>
</feature>
<dbReference type="GO" id="GO:0016757">
    <property type="term" value="F:glycosyltransferase activity"/>
    <property type="evidence" value="ECO:0007669"/>
    <property type="project" value="InterPro"/>
</dbReference>
<keyword evidence="4" id="KW-1185">Reference proteome</keyword>
<dbReference type="Gene3D" id="3.40.50.2000">
    <property type="entry name" value="Glycogen Phosphorylase B"/>
    <property type="match status" value="2"/>
</dbReference>
<dbReference type="SUPFAM" id="SSF53756">
    <property type="entry name" value="UDP-Glycosyltransferase/glycogen phosphorylase"/>
    <property type="match status" value="1"/>
</dbReference>
<protein>
    <submittedName>
        <fullName evidence="3">Glycosyl transferase family 1</fullName>
    </submittedName>
</protein>
<gene>
    <name evidence="3" type="ORF">AWM70_14140</name>
</gene>
<proteinExistence type="predicted"/>
<dbReference type="STRING" id="1462996.AWM70_14140"/>
<evidence type="ECO:0000259" key="1">
    <source>
        <dbReference type="Pfam" id="PF00534"/>
    </source>
</evidence>
<feature type="domain" description="Glycosyl transferase family 1" evidence="1">
    <location>
        <begin position="205"/>
        <end position="364"/>
    </location>
</feature>
<evidence type="ECO:0000259" key="2">
    <source>
        <dbReference type="Pfam" id="PF13439"/>
    </source>
</evidence>
<accession>A0A1B1N739</accession>
<evidence type="ECO:0000313" key="4">
    <source>
        <dbReference type="Proteomes" id="UP000092573"/>
    </source>
</evidence>
<dbReference type="InterPro" id="IPR001296">
    <property type="entry name" value="Glyco_trans_1"/>
</dbReference>
<dbReference type="AlphaFoldDB" id="A0A1B1N739"/>
<dbReference type="PANTHER" id="PTHR45947:SF3">
    <property type="entry name" value="SULFOQUINOVOSYL TRANSFERASE SQD2"/>
    <property type="match status" value="1"/>
</dbReference>